<proteinExistence type="predicted"/>
<name>A0A2A6BSP4_PRIPA</name>
<evidence type="ECO:0000313" key="3">
    <source>
        <dbReference type="Proteomes" id="UP000005239"/>
    </source>
</evidence>
<accession>A0A2A6BSP4</accession>
<sequence length="92" mass="10550">MYDRVRSTGHRLFIRRTLSPYFYADLSKATCDATTKQWTFFDSRTGMPITQSQNFYADLSKATCDATTKHNSEKKDEKEEAPNTNNSTADHS</sequence>
<reference evidence="3" key="1">
    <citation type="journal article" date="2008" name="Nat. Genet.">
        <title>The Pristionchus pacificus genome provides a unique perspective on nematode lifestyle and parasitism.</title>
        <authorList>
            <person name="Dieterich C."/>
            <person name="Clifton S.W."/>
            <person name="Schuster L.N."/>
            <person name="Chinwalla A."/>
            <person name="Delehaunty K."/>
            <person name="Dinkelacker I."/>
            <person name="Fulton L."/>
            <person name="Fulton R."/>
            <person name="Godfrey J."/>
            <person name="Minx P."/>
            <person name="Mitreva M."/>
            <person name="Roeseler W."/>
            <person name="Tian H."/>
            <person name="Witte H."/>
            <person name="Yang S.P."/>
            <person name="Wilson R.K."/>
            <person name="Sommer R.J."/>
        </authorList>
    </citation>
    <scope>NUCLEOTIDE SEQUENCE [LARGE SCALE GENOMIC DNA]</scope>
    <source>
        <strain evidence="3">PS312</strain>
    </source>
</reference>
<feature type="compositionally biased region" description="Polar residues" evidence="1">
    <location>
        <begin position="82"/>
        <end position="92"/>
    </location>
</feature>
<dbReference type="Proteomes" id="UP000005239">
    <property type="component" value="Unassembled WGS sequence"/>
</dbReference>
<reference evidence="2" key="2">
    <citation type="submission" date="2022-06" db="UniProtKB">
        <authorList>
            <consortium name="EnsemblMetazoa"/>
        </authorList>
    </citation>
    <scope>IDENTIFICATION</scope>
    <source>
        <strain evidence="2">PS312</strain>
    </source>
</reference>
<dbReference type="AlphaFoldDB" id="A0A2A6BSP4"/>
<gene>
    <name evidence="2" type="primary">WBGene00282836</name>
</gene>
<feature type="region of interest" description="Disordered" evidence="1">
    <location>
        <begin position="66"/>
        <end position="92"/>
    </location>
</feature>
<evidence type="ECO:0000313" key="2">
    <source>
        <dbReference type="EnsemblMetazoa" id="PPA44467.1"/>
    </source>
</evidence>
<evidence type="ECO:0000256" key="1">
    <source>
        <dbReference type="SAM" id="MobiDB-lite"/>
    </source>
</evidence>
<organism evidence="2 3">
    <name type="scientific">Pristionchus pacificus</name>
    <name type="common">Parasitic nematode worm</name>
    <dbReference type="NCBI Taxonomy" id="54126"/>
    <lineage>
        <taxon>Eukaryota</taxon>
        <taxon>Metazoa</taxon>
        <taxon>Ecdysozoa</taxon>
        <taxon>Nematoda</taxon>
        <taxon>Chromadorea</taxon>
        <taxon>Rhabditida</taxon>
        <taxon>Rhabditina</taxon>
        <taxon>Diplogasteromorpha</taxon>
        <taxon>Diplogasteroidea</taxon>
        <taxon>Neodiplogasteridae</taxon>
        <taxon>Pristionchus</taxon>
    </lineage>
</organism>
<dbReference type="EnsemblMetazoa" id="PPA44467.1">
    <property type="protein sequence ID" value="PPA44467.1"/>
    <property type="gene ID" value="WBGene00282836"/>
</dbReference>
<keyword evidence="3" id="KW-1185">Reference proteome</keyword>
<accession>A0A8R1Z727</accession>
<protein>
    <submittedName>
        <fullName evidence="2">Uncharacterized protein</fullName>
    </submittedName>
</protein>
<feature type="compositionally biased region" description="Basic and acidic residues" evidence="1">
    <location>
        <begin position="67"/>
        <end position="81"/>
    </location>
</feature>